<organism evidence="2 3">
    <name type="scientific">Paenibacillus agilis</name>
    <dbReference type="NCBI Taxonomy" id="3020863"/>
    <lineage>
        <taxon>Bacteria</taxon>
        <taxon>Bacillati</taxon>
        <taxon>Bacillota</taxon>
        <taxon>Bacilli</taxon>
        <taxon>Bacillales</taxon>
        <taxon>Paenibacillaceae</taxon>
        <taxon>Paenibacillus</taxon>
    </lineage>
</organism>
<protein>
    <submittedName>
        <fullName evidence="2">PadR family transcriptional regulator</fullName>
    </submittedName>
</protein>
<dbReference type="OrthoDB" id="9791785at2"/>
<dbReference type="PANTHER" id="PTHR33169">
    <property type="entry name" value="PADR-FAMILY TRANSCRIPTIONAL REGULATOR"/>
    <property type="match status" value="1"/>
</dbReference>
<name>A0A559IK72_9BACL</name>
<dbReference type="RefSeq" id="WP_144992867.1">
    <property type="nucleotide sequence ID" value="NZ_VNJK01000003.1"/>
</dbReference>
<dbReference type="AlphaFoldDB" id="A0A559IK72"/>
<dbReference type="InterPro" id="IPR052509">
    <property type="entry name" value="Metal_resp_DNA-bind_regulator"/>
</dbReference>
<evidence type="ECO:0000259" key="1">
    <source>
        <dbReference type="Pfam" id="PF03551"/>
    </source>
</evidence>
<dbReference type="InterPro" id="IPR036388">
    <property type="entry name" value="WH-like_DNA-bd_sf"/>
</dbReference>
<reference evidence="2 3" key="1">
    <citation type="submission" date="2019-07" db="EMBL/GenBank/DDBJ databases">
        <authorList>
            <person name="Kim J."/>
        </authorList>
    </citation>
    <scope>NUCLEOTIDE SEQUENCE [LARGE SCALE GENOMIC DNA]</scope>
    <source>
        <strain evidence="2 3">N4</strain>
    </source>
</reference>
<dbReference type="PANTHER" id="PTHR33169:SF24">
    <property type="entry name" value="TRANSCRIPTIONAL REGULATOR, PADR FAMILY"/>
    <property type="match status" value="1"/>
</dbReference>
<dbReference type="InterPro" id="IPR036390">
    <property type="entry name" value="WH_DNA-bd_sf"/>
</dbReference>
<dbReference type="SUPFAM" id="SSF46785">
    <property type="entry name" value="Winged helix' DNA-binding domain"/>
    <property type="match status" value="1"/>
</dbReference>
<keyword evidence="3" id="KW-1185">Reference proteome</keyword>
<accession>A0A559IK72</accession>
<dbReference type="Proteomes" id="UP000318102">
    <property type="component" value="Unassembled WGS sequence"/>
</dbReference>
<gene>
    <name evidence="2" type="ORF">FPZ44_19255</name>
</gene>
<dbReference type="Gene3D" id="1.10.10.10">
    <property type="entry name" value="Winged helix-like DNA-binding domain superfamily/Winged helix DNA-binding domain"/>
    <property type="match status" value="1"/>
</dbReference>
<evidence type="ECO:0000313" key="2">
    <source>
        <dbReference type="EMBL" id="TVX88054.1"/>
    </source>
</evidence>
<proteinExistence type="predicted"/>
<evidence type="ECO:0000313" key="3">
    <source>
        <dbReference type="Proteomes" id="UP000318102"/>
    </source>
</evidence>
<dbReference type="InterPro" id="IPR005149">
    <property type="entry name" value="Tscrpt_reg_PadR_N"/>
</dbReference>
<comment type="caution">
    <text evidence="2">The sequence shown here is derived from an EMBL/GenBank/DDBJ whole genome shotgun (WGS) entry which is preliminary data.</text>
</comment>
<feature type="domain" description="Transcription regulator PadR N-terminal" evidence="1">
    <location>
        <begin position="19"/>
        <end position="85"/>
    </location>
</feature>
<dbReference type="Pfam" id="PF03551">
    <property type="entry name" value="PadR"/>
    <property type="match status" value="1"/>
</dbReference>
<dbReference type="EMBL" id="VNJK01000003">
    <property type="protein sequence ID" value="TVX88054.1"/>
    <property type="molecule type" value="Genomic_DNA"/>
</dbReference>
<sequence>MKEIVQFKKGVLGLCAMLLIQERDRYGFELAQTISKHVEVAEGAIYPVLRRLVADGHCSTYLQESTEGPPRKYYRLTPEGKFYMEQLVREWGVFASNINRLIESYETEVE</sequence>